<feature type="compositionally biased region" description="Low complexity" evidence="1">
    <location>
        <begin position="388"/>
        <end position="398"/>
    </location>
</feature>
<comment type="caution">
    <text evidence="2">The sequence shown here is derived from an EMBL/GenBank/DDBJ whole genome shotgun (WGS) entry which is preliminary data.</text>
</comment>
<dbReference type="EMBL" id="CAEQ01002156">
    <property type="protein sequence ID" value="CCD16084.1"/>
    <property type="molecule type" value="Genomic_DNA"/>
</dbReference>
<feature type="compositionally biased region" description="Basic residues" evidence="1">
    <location>
        <begin position="406"/>
        <end position="419"/>
    </location>
</feature>
<dbReference type="OMA" id="CHSLRHE"/>
<accession>F9WFK8</accession>
<feature type="region of interest" description="Disordered" evidence="1">
    <location>
        <begin position="179"/>
        <end position="199"/>
    </location>
</feature>
<evidence type="ECO:0000313" key="3">
    <source>
        <dbReference type="Proteomes" id="UP000000702"/>
    </source>
</evidence>
<organism evidence="2 3">
    <name type="scientific">Trypanosoma congolense (strain IL3000)</name>
    <dbReference type="NCBI Taxonomy" id="1068625"/>
    <lineage>
        <taxon>Eukaryota</taxon>
        <taxon>Discoba</taxon>
        <taxon>Euglenozoa</taxon>
        <taxon>Kinetoplastea</taxon>
        <taxon>Metakinetoplastina</taxon>
        <taxon>Trypanosomatida</taxon>
        <taxon>Trypanosomatidae</taxon>
        <taxon>Trypanosoma</taxon>
        <taxon>Nannomonas</taxon>
    </lineage>
</organism>
<dbReference type="Proteomes" id="UP000000702">
    <property type="component" value="Unassembled WGS sequence"/>
</dbReference>
<protein>
    <submittedName>
        <fullName evidence="2">WGS project CAEQ00000000 data, annotated contig 397</fullName>
    </submittedName>
</protein>
<feature type="region of interest" description="Disordered" evidence="1">
    <location>
        <begin position="367"/>
        <end position="419"/>
    </location>
</feature>
<sequence>MIEEPELNSEQWRAIASVYHLYVTGTGGDSRESLAHQKDGNDAVEWVKGVLPSLKRAFPQKFLDRMRERWKAEARTSAKRNGANESRRKGETRSERASADRRRGELWRQELPHYIDSFLSDLFHQDTLISLTRREQVLLCLLNKEQQMLEKCSQRHKVLKEVVHHMGVKLINLAESEANGDAGSLPETRGSTSHEKELSDWDHDPCLDVMESDEFLTRRKVGTAVSKGGKARNIGAVPVEKGTAPVVVTDIRSSSSSSNADSADGTPCVRKPNHAQGIADPIEFICVECNEPGGDLFRCHHCHSLRHERCGGPRIGSEYCFCKKCYRHFGFNSSSTSLRSSTSTDERLQLNECDDDTSLSGFIVLTSDEDEENEDKRNSPKRKRLDRSSSSSQEVQVVEFEEPPSRKGRQGQRKRMRER</sequence>
<reference evidence="3" key="1">
    <citation type="submission" date="2011-07" db="EMBL/GenBank/DDBJ databases">
        <title>Divergent evolution of antigenic variation in African trypanosomes.</title>
        <authorList>
            <person name="Jackson A.P."/>
            <person name="Berry A."/>
            <person name="Allison H.C."/>
            <person name="Burton P."/>
            <person name="Anderson J."/>
            <person name="Aslett M."/>
            <person name="Brown R."/>
            <person name="Corton N."/>
            <person name="Harris D."/>
            <person name="Hauser H."/>
            <person name="Gamble J."/>
            <person name="Gilderthorp R."/>
            <person name="McQuillan J."/>
            <person name="Quail M.A."/>
            <person name="Sanders M."/>
            <person name="Van Tonder A."/>
            <person name="Ginger M.L."/>
            <person name="Donelson J.E."/>
            <person name="Field M.C."/>
            <person name="Barry J.D."/>
            <person name="Berriman M."/>
            <person name="Hertz-Fowler C."/>
        </authorList>
    </citation>
    <scope>NUCLEOTIDE SEQUENCE [LARGE SCALE GENOMIC DNA]</scope>
    <source>
        <strain evidence="3">IL3000</strain>
    </source>
</reference>
<proteinExistence type="predicted"/>
<evidence type="ECO:0000313" key="2">
    <source>
        <dbReference type="EMBL" id="CCD16084.1"/>
    </source>
</evidence>
<dbReference type="AlphaFoldDB" id="F9WFK8"/>
<reference evidence="2 3" key="2">
    <citation type="journal article" date="2012" name="Proc. Natl. Acad. Sci. U.S.A.">
        <title>Antigenic diversity is generated by distinct evolutionary mechanisms in African trypanosome species.</title>
        <authorList>
            <person name="Jackson A.P."/>
            <person name="Berry A."/>
            <person name="Aslett M."/>
            <person name="Allison H.C."/>
            <person name="Burton P."/>
            <person name="Vavrova-Anderson J."/>
            <person name="Brown R."/>
            <person name="Browne H."/>
            <person name="Corton N."/>
            <person name="Hauser H."/>
            <person name="Gamble J."/>
            <person name="Gilderthorp R."/>
            <person name="Marcello L."/>
            <person name="McQuillan J."/>
            <person name="Otto T.D."/>
            <person name="Quail M.A."/>
            <person name="Sanders M.J."/>
            <person name="van Tonder A."/>
            <person name="Ginger M.L."/>
            <person name="Field M.C."/>
            <person name="Barry J.D."/>
            <person name="Hertz-Fowler C."/>
            <person name="Berriman M."/>
        </authorList>
    </citation>
    <scope>NUCLEOTIDE SEQUENCE [LARGE SCALE GENOMIC DNA]</scope>
    <source>
        <strain evidence="2 3">IL3000</strain>
    </source>
</reference>
<feature type="region of interest" description="Disordered" evidence="1">
    <location>
        <begin position="73"/>
        <end position="102"/>
    </location>
</feature>
<gene>
    <name evidence="2" type="ORF">TCIL3000_0_10470</name>
</gene>
<keyword evidence="3" id="KW-1185">Reference proteome</keyword>
<evidence type="ECO:0000256" key="1">
    <source>
        <dbReference type="SAM" id="MobiDB-lite"/>
    </source>
</evidence>
<feature type="compositionally biased region" description="Basic and acidic residues" evidence="1">
    <location>
        <begin position="85"/>
        <end position="102"/>
    </location>
</feature>
<name>F9WFK8_TRYCI</name>
<dbReference type="VEuPathDB" id="TriTrypDB:TcIL3000_0_10470"/>